<proteinExistence type="inferred from homology"/>
<keyword evidence="3" id="KW-0067">ATP-binding</keyword>
<dbReference type="InterPro" id="IPR029048">
    <property type="entry name" value="HSP70_C_sf"/>
</dbReference>
<keyword evidence="6" id="KW-1185">Reference proteome</keyword>
<comment type="similarity">
    <text evidence="1">Belongs to the heat shock protein 70 family.</text>
</comment>
<feature type="compositionally biased region" description="Low complexity" evidence="4">
    <location>
        <begin position="320"/>
        <end position="333"/>
    </location>
</feature>
<feature type="region of interest" description="Disordered" evidence="4">
    <location>
        <begin position="320"/>
        <end position="340"/>
    </location>
</feature>
<dbReference type="InterPro" id="IPR013126">
    <property type="entry name" value="Hsp_70_fam"/>
</dbReference>
<comment type="caution">
    <text evidence="5">The sequence shown here is derived from an EMBL/GenBank/DDBJ whole genome shotgun (WGS) entry which is preliminary data.</text>
</comment>
<sequence length="340" mass="39147">MSGGPVSVQSERQVMWEDGICKEDAYVYRECGRLCVRMKYEADIRRMWVCAECNAESVRGYGEQELISMMCVCRVWHRLCVRMRCEADVRMTCVYAVCETGYLRGRGMRQMSGGRWVRQCLGEVVMRCTNQDDVCVQSVTQVTCEDEILKEDVCVQSEWQCLSEVMMRCTNQYDVCVQSVALVMCEDEKSGRCQKDVCVCSVWDRLCVRMMCDAYIRWTCECAVCENRLIREDEVYRDEDDCQRQRVLARNNLETYTFSVKQGAEEAAEGKLTAEEKKTVQERCSATLSWLDANTLAEKEEYEDKLKDLQKDVGPIMLKLHQGHQQGQGAAKGPTVEEVD</sequence>
<protein>
    <submittedName>
        <fullName evidence="5">Uncharacterized protein</fullName>
    </submittedName>
</protein>
<keyword evidence="2" id="KW-0547">Nucleotide-binding</keyword>
<dbReference type="Pfam" id="PF00012">
    <property type="entry name" value="HSP70"/>
    <property type="match status" value="1"/>
</dbReference>
<evidence type="ECO:0000313" key="6">
    <source>
        <dbReference type="Proteomes" id="UP001159363"/>
    </source>
</evidence>
<dbReference type="SUPFAM" id="SSF100934">
    <property type="entry name" value="Heat shock protein 70kD (HSP70), C-terminal subdomain"/>
    <property type="match status" value="1"/>
</dbReference>
<evidence type="ECO:0000256" key="2">
    <source>
        <dbReference type="ARBA" id="ARBA00022741"/>
    </source>
</evidence>
<dbReference type="EMBL" id="JARBHB010000002">
    <property type="protein sequence ID" value="KAJ8894688.1"/>
    <property type="molecule type" value="Genomic_DNA"/>
</dbReference>
<evidence type="ECO:0000256" key="1">
    <source>
        <dbReference type="ARBA" id="ARBA00007381"/>
    </source>
</evidence>
<dbReference type="Gene3D" id="1.20.1270.10">
    <property type="match status" value="1"/>
</dbReference>
<name>A0ABQ9IDE3_9NEOP</name>
<gene>
    <name evidence="5" type="ORF">PR048_007353</name>
</gene>
<organism evidence="5 6">
    <name type="scientific">Dryococelus australis</name>
    <dbReference type="NCBI Taxonomy" id="614101"/>
    <lineage>
        <taxon>Eukaryota</taxon>
        <taxon>Metazoa</taxon>
        <taxon>Ecdysozoa</taxon>
        <taxon>Arthropoda</taxon>
        <taxon>Hexapoda</taxon>
        <taxon>Insecta</taxon>
        <taxon>Pterygota</taxon>
        <taxon>Neoptera</taxon>
        <taxon>Polyneoptera</taxon>
        <taxon>Phasmatodea</taxon>
        <taxon>Verophasmatodea</taxon>
        <taxon>Anareolatae</taxon>
        <taxon>Phasmatidae</taxon>
        <taxon>Eurycanthinae</taxon>
        <taxon>Dryococelus</taxon>
    </lineage>
</organism>
<reference evidence="5 6" key="1">
    <citation type="submission" date="2023-02" db="EMBL/GenBank/DDBJ databases">
        <title>LHISI_Scaffold_Assembly.</title>
        <authorList>
            <person name="Stuart O.P."/>
            <person name="Cleave R."/>
            <person name="Magrath M.J.L."/>
            <person name="Mikheyev A.S."/>
        </authorList>
    </citation>
    <scope>NUCLEOTIDE SEQUENCE [LARGE SCALE GENOMIC DNA]</scope>
    <source>
        <strain evidence="5">Daus_M_001</strain>
        <tissue evidence="5">Leg muscle</tissue>
    </source>
</reference>
<evidence type="ECO:0000256" key="3">
    <source>
        <dbReference type="ARBA" id="ARBA00022840"/>
    </source>
</evidence>
<accession>A0ABQ9IDE3</accession>
<evidence type="ECO:0000256" key="4">
    <source>
        <dbReference type="SAM" id="MobiDB-lite"/>
    </source>
</evidence>
<dbReference type="Proteomes" id="UP001159363">
    <property type="component" value="Chromosome 2"/>
</dbReference>
<evidence type="ECO:0000313" key="5">
    <source>
        <dbReference type="EMBL" id="KAJ8894688.1"/>
    </source>
</evidence>